<dbReference type="SMART" id="SM00382">
    <property type="entry name" value="AAA"/>
    <property type="match status" value="1"/>
</dbReference>
<keyword evidence="7" id="KW-0406">Ion transport</keyword>
<dbReference type="InterPro" id="IPR013611">
    <property type="entry name" value="Transp-assoc_OB_typ2"/>
</dbReference>
<evidence type="ECO:0000256" key="3">
    <source>
        <dbReference type="ARBA" id="ARBA00022496"/>
    </source>
</evidence>
<keyword evidence="11" id="KW-1185">Reference proteome</keyword>
<feature type="domain" description="ABC transporter" evidence="9">
    <location>
        <begin position="4"/>
        <end position="234"/>
    </location>
</feature>
<dbReference type="PROSITE" id="PS50893">
    <property type="entry name" value="ABC_TRANSPORTER_2"/>
    <property type="match status" value="1"/>
</dbReference>
<evidence type="ECO:0000313" key="10">
    <source>
        <dbReference type="EMBL" id="ACZ19704.1"/>
    </source>
</evidence>
<evidence type="ECO:0000259" key="9">
    <source>
        <dbReference type="PROSITE" id="PS50893"/>
    </source>
</evidence>
<dbReference type="InterPro" id="IPR050093">
    <property type="entry name" value="ABC_SmlMolc_Importer"/>
</dbReference>
<sequence>MRHIEIQGLEKSYGDVPVLEGLSLEVDQGELLAVLGPSGCGKSTLLRCLAGLEAPSGGRIFMGGRDVTHLPPGDRNVGMVFQSYALFPNLDVLGNVTFGLRARGIGATEARRMGIQVLDMVELKGLEGRMIWEISGGQRQRVALARALAIRPQVLLLDEPLSALDAKVRERLREHIRGIQRELSVTTILVTHDQEEAMEMADRIGIMNRGRMLQVGTPEEVFMNPADRFVATFMGRANLIPAELAGRVWNLDGQSDWMIRPHLVDICSPHDPGAITGTVEDVVLSGGTVRVKVRIYQGLVVSSEAPYRPGGLPHRGQPVGIRASMEHLVRLTGPVSA</sequence>
<keyword evidence="1" id="KW-0813">Transport</keyword>
<name>D1B6R3_THEAS</name>
<gene>
    <name evidence="10" type="ordered locus">Taci_1474</name>
</gene>
<keyword evidence="8" id="KW-0472">Membrane</keyword>
<dbReference type="Gene3D" id="3.40.50.300">
    <property type="entry name" value="P-loop containing nucleotide triphosphate hydrolases"/>
    <property type="match status" value="1"/>
</dbReference>
<evidence type="ECO:0000313" key="11">
    <source>
        <dbReference type="Proteomes" id="UP000002030"/>
    </source>
</evidence>
<dbReference type="AlphaFoldDB" id="D1B6R3"/>
<evidence type="ECO:0000256" key="7">
    <source>
        <dbReference type="ARBA" id="ARBA00023065"/>
    </source>
</evidence>
<dbReference type="InterPro" id="IPR008995">
    <property type="entry name" value="Mo/tungstate-bd_C_term_dom"/>
</dbReference>
<dbReference type="InterPro" id="IPR003593">
    <property type="entry name" value="AAA+_ATPase"/>
</dbReference>
<dbReference type="RefSeq" id="WP_012870215.1">
    <property type="nucleotide sequence ID" value="NC_013522.1"/>
</dbReference>
<dbReference type="PANTHER" id="PTHR42781:SF4">
    <property type="entry name" value="SPERMIDINE_PUTRESCINE IMPORT ATP-BINDING PROTEIN POTA"/>
    <property type="match status" value="1"/>
</dbReference>
<dbReference type="InterPro" id="IPR017871">
    <property type="entry name" value="ABC_transporter-like_CS"/>
</dbReference>
<dbReference type="Pfam" id="PF08402">
    <property type="entry name" value="TOBE_2"/>
    <property type="match status" value="1"/>
</dbReference>
<dbReference type="OrthoDB" id="9802264at2"/>
<accession>D1B6R3</accession>
<dbReference type="GO" id="GO:0015408">
    <property type="term" value="F:ABC-type ferric iron transporter activity"/>
    <property type="evidence" value="ECO:0007669"/>
    <property type="project" value="InterPro"/>
</dbReference>
<dbReference type="STRING" id="525903.Taci_1474"/>
<evidence type="ECO:0000256" key="1">
    <source>
        <dbReference type="ARBA" id="ARBA00022448"/>
    </source>
</evidence>
<dbReference type="EMBL" id="CP001818">
    <property type="protein sequence ID" value="ACZ19704.1"/>
    <property type="molecule type" value="Genomic_DNA"/>
</dbReference>
<keyword evidence="3" id="KW-0410">Iron transport</keyword>
<dbReference type="InterPro" id="IPR003439">
    <property type="entry name" value="ABC_transporter-like_ATP-bd"/>
</dbReference>
<dbReference type="GO" id="GO:0016887">
    <property type="term" value="F:ATP hydrolysis activity"/>
    <property type="evidence" value="ECO:0007669"/>
    <property type="project" value="InterPro"/>
</dbReference>
<keyword evidence="2" id="KW-1003">Cell membrane</keyword>
<evidence type="ECO:0000256" key="5">
    <source>
        <dbReference type="ARBA" id="ARBA00022840"/>
    </source>
</evidence>
<dbReference type="InterPro" id="IPR015853">
    <property type="entry name" value="ABC_transpr_FbpC"/>
</dbReference>
<keyword evidence="5" id="KW-0067">ATP-binding</keyword>
<dbReference type="PANTHER" id="PTHR42781">
    <property type="entry name" value="SPERMIDINE/PUTRESCINE IMPORT ATP-BINDING PROTEIN POTA"/>
    <property type="match status" value="1"/>
</dbReference>
<dbReference type="GO" id="GO:0015697">
    <property type="term" value="P:quaternary ammonium group transport"/>
    <property type="evidence" value="ECO:0007669"/>
    <property type="project" value="UniProtKB-ARBA"/>
</dbReference>
<reference evidence="10 11" key="1">
    <citation type="journal article" date="2009" name="Stand. Genomic Sci.">
        <title>Complete genome sequence of Thermanaerovibrio acidaminovorans type strain (Su883).</title>
        <authorList>
            <person name="Chovatia M."/>
            <person name="Sikorski J."/>
            <person name="Schroder M."/>
            <person name="Lapidus A."/>
            <person name="Nolan M."/>
            <person name="Tice H."/>
            <person name="Glavina Del Rio T."/>
            <person name="Copeland A."/>
            <person name="Cheng J.F."/>
            <person name="Lucas S."/>
            <person name="Chen F."/>
            <person name="Bruce D."/>
            <person name="Goodwin L."/>
            <person name="Pitluck S."/>
            <person name="Ivanova N."/>
            <person name="Mavromatis K."/>
            <person name="Ovchinnikova G."/>
            <person name="Pati A."/>
            <person name="Chen A."/>
            <person name="Palaniappan K."/>
            <person name="Land M."/>
            <person name="Hauser L."/>
            <person name="Chang Y.J."/>
            <person name="Jeffries C.D."/>
            <person name="Chain P."/>
            <person name="Saunders E."/>
            <person name="Detter J.C."/>
            <person name="Brettin T."/>
            <person name="Rohde M."/>
            <person name="Goker M."/>
            <person name="Spring S."/>
            <person name="Bristow J."/>
            <person name="Markowitz V."/>
            <person name="Hugenholtz P."/>
            <person name="Kyrpides N.C."/>
            <person name="Klenk H.P."/>
            <person name="Eisen J.A."/>
        </authorList>
    </citation>
    <scope>NUCLEOTIDE SEQUENCE [LARGE SCALE GENOMIC DNA]</scope>
    <source>
        <strain evidence="11">ATCC 49978 / DSM 6589 / Su883</strain>
    </source>
</reference>
<evidence type="ECO:0000256" key="2">
    <source>
        <dbReference type="ARBA" id="ARBA00022475"/>
    </source>
</evidence>
<dbReference type="eggNOG" id="COG3842">
    <property type="taxonomic scope" value="Bacteria"/>
</dbReference>
<dbReference type="FunFam" id="3.40.50.300:FF:000425">
    <property type="entry name" value="Probable ABC transporter, ATP-binding subunit"/>
    <property type="match status" value="1"/>
</dbReference>
<dbReference type="HOGENOM" id="CLU_000604_1_1_0"/>
<dbReference type="KEGG" id="tai:Taci_1474"/>
<protein>
    <submittedName>
        <fullName evidence="10">ABC transporter related protein</fullName>
    </submittedName>
</protein>
<dbReference type="GO" id="GO:0005524">
    <property type="term" value="F:ATP binding"/>
    <property type="evidence" value="ECO:0007669"/>
    <property type="project" value="UniProtKB-KW"/>
</dbReference>
<dbReference type="InterPro" id="IPR027417">
    <property type="entry name" value="P-loop_NTPase"/>
</dbReference>
<evidence type="ECO:0000256" key="6">
    <source>
        <dbReference type="ARBA" id="ARBA00023004"/>
    </source>
</evidence>
<evidence type="ECO:0000256" key="8">
    <source>
        <dbReference type="ARBA" id="ARBA00023136"/>
    </source>
</evidence>
<dbReference type="CDD" id="cd03259">
    <property type="entry name" value="ABC_Carb_Solutes_like"/>
    <property type="match status" value="1"/>
</dbReference>
<organism evidence="10 11">
    <name type="scientific">Thermanaerovibrio acidaminovorans (strain ATCC 49978 / DSM 6589 / Su883)</name>
    <name type="common">Selenomonas acidaminovorans</name>
    <dbReference type="NCBI Taxonomy" id="525903"/>
    <lineage>
        <taxon>Bacteria</taxon>
        <taxon>Thermotogati</taxon>
        <taxon>Synergistota</taxon>
        <taxon>Synergistia</taxon>
        <taxon>Synergistales</taxon>
        <taxon>Synergistaceae</taxon>
        <taxon>Thermanaerovibrio</taxon>
    </lineage>
</organism>
<dbReference type="SUPFAM" id="SSF52540">
    <property type="entry name" value="P-loop containing nucleoside triphosphate hydrolases"/>
    <property type="match status" value="1"/>
</dbReference>
<dbReference type="PROSITE" id="PS00211">
    <property type="entry name" value="ABC_TRANSPORTER_1"/>
    <property type="match status" value="1"/>
</dbReference>
<proteinExistence type="predicted"/>
<dbReference type="EnsemblBacteria" id="ACZ19704">
    <property type="protein sequence ID" value="ACZ19704"/>
    <property type="gene ID" value="Taci_1474"/>
</dbReference>
<keyword evidence="4" id="KW-0547">Nucleotide-binding</keyword>
<dbReference type="Pfam" id="PF00005">
    <property type="entry name" value="ABC_tran"/>
    <property type="match status" value="1"/>
</dbReference>
<dbReference type="SUPFAM" id="SSF50331">
    <property type="entry name" value="MOP-like"/>
    <property type="match status" value="1"/>
</dbReference>
<dbReference type="GO" id="GO:0043190">
    <property type="term" value="C:ATP-binding cassette (ABC) transporter complex"/>
    <property type="evidence" value="ECO:0007669"/>
    <property type="project" value="InterPro"/>
</dbReference>
<keyword evidence="6" id="KW-0408">Iron</keyword>
<evidence type="ECO:0000256" key="4">
    <source>
        <dbReference type="ARBA" id="ARBA00022741"/>
    </source>
</evidence>
<dbReference type="Proteomes" id="UP000002030">
    <property type="component" value="Chromosome"/>
</dbReference>